<dbReference type="InterPro" id="IPR051447">
    <property type="entry name" value="Lipoprotein-release_system"/>
</dbReference>
<dbReference type="PANTHER" id="PTHR30489:SF0">
    <property type="entry name" value="LIPOPROTEIN-RELEASING SYSTEM TRANSMEMBRANE PROTEIN LOLE"/>
    <property type="match status" value="1"/>
</dbReference>
<feature type="transmembrane region" description="Helical" evidence="7">
    <location>
        <begin position="369"/>
        <end position="390"/>
    </location>
</feature>
<dbReference type="Proteomes" id="UP000824264">
    <property type="component" value="Unassembled WGS sequence"/>
</dbReference>
<keyword evidence="3" id="KW-1003">Cell membrane</keyword>
<evidence type="ECO:0000256" key="4">
    <source>
        <dbReference type="ARBA" id="ARBA00022692"/>
    </source>
</evidence>
<dbReference type="InterPro" id="IPR003838">
    <property type="entry name" value="ABC3_permease_C"/>
</dbReference>
<proteinExistence type="inferred from homology"/>
<dbReference type="GO" id="GO:0098797">
    <property type="term" value="C:plasma membrane protein complex"/>
    <property type="evidence" value="ECO:0007669"/>
    <property type="project" value="TreeGrafter"/>
</dbReference>
<keyword evidence="4 7" id="KW-0812">Transmembrane</keyword>
<evidence type="ECO:0000256" key="2">
    <source>
        <dbReference type="ARBA" id="ARBA00005236"/>
    </source>
</evidence>
<evidence type="ECO:0000256" key="5">
    <source>
        <dbReference type="ARBA" id="ARBA00022989"/>
    </source>
</evidence>
<reference evidence="9" key="1">
    <citation type="journal article" date="2021" name="PeerJ">
        <title>Extensive microbial diversity within the chicken gut microbiome revealed by metagenomics and culture.</title>
        <authorList>
            <person name="Gilroy R."/>
            <person name="Ravi A."/>
            <person name="Getino M."/>
            <person name="Pursley I."/>
            <person name="Horton D.L."/>
            <person name="Alikhan N.F."/>
            <person name="Baker D."/>
            <person name="Gharbi K."/>
            <person name="Hall N."/>
            <person name="Watson M."/>
            <person name="Adriaenssens E.M."/>
            <person name="Foster-Nyarko E."/>
            <person name="Jarju S."/>
            <person name="Secka A."/>
            <person name="Antonio M."/>
            <person name="Oren A."/>
            <person name="Chaudhuri R.R."/>
            <person name="La Ragione R."/>
            <person name="Hildebrand F."/>
            <person name="Pallen M.J."/>
        </authorList>
    </citation>
    <scope>NUCLEOTIDE SEQUENCE</scope>
    <source>
        <strain evidence="9">ChiSxjej5B17-1746</strain>
    </source>
</reference>
<comment type="similarity">
    <text evidence="2">Belongs to the ABC-4 integral membrane protein family. LolC/E subfamily.</text>
</comment>
<protein>
    <submittedName>
        <fullName evidence="9">ABC transporter permease</fullName>
    </submittedName>
</protein>
<feature type="transmembrane region" description="Helical" evidence="7">
    <location>
        <begin position="278"/>
        <end position="300"/>
    </location>
</feature>
<evidence type="ECO:0000313" key="9">
    <source>
        <dbReference type="EMBL" id="HIW77543.1"/>
    </source>
</evidence>
<evidence type="ECO:0000256" key="3">
    <source>
        <dbReference type="ARBA" id="ARBA00022475"/>
    </source>
</evidence>
<feature type="domain" description="ABC3 transporter permease C-terminal" evidence="8">
    <location>
        <begin position="292"/>
        <end position="401"/>
    </location>
</feature>
<dbReference type="EMBL" id="DXGI01000006">
    <property type="protein sequence ID" value="HIW77543.1"/>
    <property type="molecule type" value="Genomic_DNA"/>
</dbReference>
<evidence type="ECO:0000256" key="1">
    <source>
        <dbReference type="ARBA" id="ARBA00004651"/>
    </source>
</evidence>
<accession>A0A9D1QZ63</accession>
<comment type="caution">
    <text evidence="9">The sequence shown here is derived from an EMBL/GenBank/DDBJ whole genome shotgun (WGS) entry which is preliminary data.</text>
</comment>
<feature type="transmembrane region" description="Helical" evidence="7">
    <location>
        <begin position="20"/>
        <end position="41"/>
    </location>
</feature>
<evidence type="ECO:0000256" key="7">
    <source>
        <dbReference type="SAM" id="Phobius"/>
    </source>
</evidence>
<feature type="transmembrane region" description="Helical" evidence="7">
    <location>
        <begin position="312"/>
        <end position="330"/>
    </location>
</feature>
<dbReference type="PANTHER" id="PTHR30489">
    <property type="entry name" value="LIPOPROTEIN-RELEASING SYSTEM TRANSMEMBRANE PROTEIN LOLE"/>
    <property type="match status" value="1"/>
</dbReference>
<gene>
    <name evidence="9" type="ORF">H9874_00140</name>
</gene>
<keyword evidence="5 7" id="KW-1133">Transmembrane helix</keyword>
<sequence length="408" mass="43045">MRLFVIGGMALRDYLHERTLSACGVLALAAMLAPLLILFGVRNGVIGNLQERLIRDPRNLEIVPVGSGKYGGAFFEELRQRADVGYAVPQTRSIAATIGLLPAAGGQGGLSPKAVNVSLIPSGEGDPLTQRFADNAVLEEGEIILTASAAEKLGVQAGDALTGRITRARGLLREEVELPLRVKAVLPLSALQKDAAFAPLSLLEDAETYRDGMAVPARGWPGAARPEAERLYPSFRLYARDMDGVATLRDFFAARGIETYTRAEEIENVKMLDRSTSLVFGLICLAAGAGFLASTASNLIAAIRRKRRILGILRLIGFSGADVVCFPLAQTLFTSALGTGLAFALYALIAGVINGLFPAGAEAGAVCRLTWTQIAGAGGVVFGLSVLAALPPSLTCSRLSPSEVIRNE</sequence>
<dbReference type="AlphaFoldDB" id="A0A9D1QZ63"/>
<dbReference type="Pfam" id="PF02687">
    <property type="entry name" value="FtsX"/>
    <property type="match status" value="1"/>
</dbReference>
<feature type="transmembrane region" description="Helical" evidence="7">
    <location>
        <begin position="336"/>
        <end position="357"/>
    </location>
</feature>
<name>A0A9D1QZ63_9BACT</name>
<reference evidence="9" key="2">
    <citation type="submission" date="2021-04" db="EMBL/GenBank/DDBJ databases">
        <authorList>
            <person name="Gilroy R."/>
        </authorList>
    </citation>
    <scope>NUCLEOTIDE SEQUENCE</scope>
    <source>
        <strain evidence="9">ChiSxjej5B17-1746</strain>
    </source>
</reference>
<evidence type="ECO:0000259" key="8">
    <source>
        <dbReference type="Pfam" id="PF02687"/>
    </source>
</evidence>
<organism evidence="9 10">
    <name type="scientific">Candidatus Bilophila faecipullorum</name>
    <dbReference type="NCBI Taxonomy" id="2838482"/>
    <lineage>
        <taxon>Bacteria</taxon>
        <taxon>Pseudomonadati</taxon>
        <taxon>Thermodesulfobacteriota</taxon>
        <taxon>Desulfovibrionia</taxon>
        <taxon>Desulfovibrionales</taxon>
        <taxon>Desulfovibrionaceae</taxon>
        <taxon>Bilophila</taxon>
    </lineage>
</organism>
<keyword evidence="6 7" id="KW-0472">Membrane</keyword>
<evidence type="ECO:0000256" key="6">
    <source>
        <dbReference type="ARBA" id="ARBA00023136"/>
    </source>
</evidence>
<dbReference type="GO" id="GO:0044874">
    <property type="term" value="P:lipoprotein localization to outer membrane"/>
    <property type="evidence" value="ECO:0007669"/>
    <property type="project" value="TreeGrafter"/>
</dbReference>
<comment type="subcellular location">
    <subcellularLocation>
        <location evidence="1">Cell membrane</location>
        <topology evidence="1">Multi-pass membrane protein</topology>
    </subcellularLocation>
</comment>
<evidence type="ECO:0000313" key="10">
    <source>
        <dbReference type="Proteomes" id="UP000824264"/>
    </source>
</evidence>